<dbReference type="Proteomes" id="UP000470404">
    <property type="component" value="Unassembled WGS sequence"/>
</dbReference>
<proteinExistence type="inferred from homology"/>
<keyword evidence="6" id="KW-1185">Reference proteome</keyword>
<dbReference type="Proteomes" id="UP000199137">
    <property type="component" value="Unassembled WGS sequence"/>
</dbReference>
<evidence type="ECO:0000313" key="6">
    <source>
        <dbReference type="Proteomes" id="UP000470404"/>
    </source>
</evidence>
<accession>A0A1I5ID35</accession>
<dbReference type="PANTHER" id="PTHR48107:SF7">
    <property type="entry name" value="RE15974P"/>
    <property type="match status" value="1"/>
</dbReference>
<comment type="similarity">
    <text evidence="1">Belongs to the short-chain dehydrogenases/reductases (SDR) family.</text>
</comment>
<dbReference type="Gene3D" id="3.40.50.720">
    <property type="entry name" value="NAD(P)-binding Rossmann-like Domain"/>
    <property type="match status" value="1"/>
</dbReference>
<dbReference type="STRING" id="112413.SAMN05421854_102390"/>
<dbReference type="OrthoDB" id="9803333at2"/>
<dbReference type="PROSITE" id="PS00061">
    <property type="entry name" value="ADH_SHORT"/>
    <property type="match status" value="1"/>
</dbReference>
<keyword evidence="2" id="KW-0560">Oxidoreductase</keyword>
<evidence type="ECO:0000256" key="2">
    <source>
        <dbReference type="ARBA" id="ARBA00023002"/>
    </source>
</evidence>
<reference evidence="3 6" key="2">
    <citation type="submission" date="2020-01" db="EMBL/GenBank/DDBJ databases">
        <title>Insect and environment-associated Actinomycetes.</title>
        <authorList>
            <person name="Currrie C."/>
            <person name="Chevrette M."/>
            <person name="Carlson C."/>
            <person name="Stubbendieck R."/>
            <person name="Wendt-Pienkowski E."/>
        </authorList>
    </citation>
    <scope>NUCLEOTIDE SEQUENCE [LARGE SCALE GENOMIC DNA]</scope>
    <source>
        <strain evidence="3 6">SID8386</strain>
    </source>
</reference>
<dbReference type="EMBL" id="JAAGNC010000201">
    <property type="protein sequence ID" value="NEC61789.1"/>
    <property type="molecule type" value="Genomic_DNA"/>
</dbReference>
<dbReference type="InterPro" id="IPR036291">
    <property type="entry name" value="NAD(P)-bd_dom_sf"/>
</dbReference>
<dbReference type="PRINTS" id="PR00081">
    <property type="entry name" value="GDHRDH"/>
</dbReference>
<evidence type="ECO:0000313" key="3">
    <source>
        <dbReference type="EMBL" id="NEC61789.1"/>
    </source>
</evidence>
<protein>
    <submittedName>
        <fullName evidence="4">3-oxoacyl-[acyl-carrier protein] reductase</fullName>
    </submittedName>
    <submittedName>
        <fullName evidence="3">SDR family oxidoreductase</fullName>
    </submittedName>
</protein>
<dbReference type="AlphaFoldDB" id="A0A1I5ID35"/>
<evidence type="ECO:0000256" key="1">
    <source>
        <dbReference type="ARBA" id="ARBA00006484"/>
    </source>
</evidence>
<dbReference type="EMBL" id="FOWC01000002">
    <property type="protein sequence ID" value="SFO58170.1"/>
    <property type="molecule type" value="Genomic_DNA"/>
</dbReference>
<evidence type="ECO:0000313" key="5">
    <source>
        <dbReference type="Proteomes" id="UP000199137"/>
    </source>
</evidence>
<dbReference type="InterPro" id="IPR020904">
    <property type="entry name" value="Sc_DH/Rdtase_CS"/>
</dbReference>
<sequence>MKNKKTALVTGVGRKAGIGAAIASRLREDGWTVITTYWSGYDRRMPWGADENVQGIEADLADPATPARLFDQIDDDVQALVLAHCESVNSSLLDTTVDSFDRHFAVNARASWLLIREFAQRYRGPHGAGRIVTLTSDHVVHNLPYGASKGALDRITLAAAGELGHLGITANAVNPGPTDTGWIPEAHRDAFAQHNPLGRIGTPRDCASLVAFLCGPEGGWVNGQVLVSNGGAQ</sequence>
<reference evidence="4 5" key="1">
    <citation type="submission" date="2016-10" db="EMBL/GenBank/DDBJ databases">
        <authorList>
            <person name="de Groot N.N."/>
        </authorList>
    </citation>
    <scope>NUCLEOTIDE SEQUENCE [LARGE SCALE GENOMIC DNA]</scope>
    <source>
        <strain evidence="4 5">DSM 44637</strain>
    </source>
</reference>
<dbReference type="Pfam" id="PF13561">
    <property type="entry name" value="adh_short_C2"/>
    <property type="match status" value="1"/>
</dbReference>
<dbReference type="RefSeq" id="WP_067580390.1">
    <property type="nucleotide sequence ID" value="NZ_FOWC01000002.1"/>
</dbReference>
<dbReference type="InterPro" id="IPR002347">
    <property type="entry name" value="SDR_fam"/>
</dbReference>
<evidence type="ECO:0000313" key="4">
    <source>
        <dbReference type="EMBL" id="SFO58170.1"/>
    </source>
</evidence>
<dbReference type="GO" id="GO:0016614">
    <property type="term" value="F:oxidoreductase activity, acting on CH-OH group of donors"/>
    <property type="evidence" value="ECO:0007669"/>
    <property type="project" value="UniProtKB-ARBA"/>
</dbReference>
<dbReference type="PANTHER" id="PTHR48107">
    <property type="entry name" value="NADPH-DEPENDENT ALDEHYDE REDUCTASE-LIKE PROTEIN, CHLOROPLASTIC-RELATED"/>
    <property type="match status" value="1"/>
</dbReference>
<name>A0A1I5ID35_9PSEU</name>
<organism evidence="4 5">
    <name type="scientific">Amycolatopsis rubida</name>
    <dbReference type="NCBI Taxonomy" id="112413"/>
    <lineage>
        <taxon>Bacteria</taxon>
        <taxon>Bacillati</taxon>
        <taxon>Actinomycetota</taxon>
        <taxon>Actinomycetes</taxon>
        <taxon>Pseudonocardiales</taxon>
        <taxon>Pseudonocardiaceae</taxon>
        <taxon>Amycolatopsis</taxon>
    </lineage>
</organism>
<dbReference type="SUPFAM" id="SSF51735">
    <property type="entry name" value="NAD(P)-binding Rossmann-fold domains"/>
    <property type="match status" value="1"/>
</dbReference>
<gene>
    <name evidence="3" type="ORF">G3I59_40895</name>
    <name evidence="4" type="ORF">SAMN05421854_102390</name>
</gene>